<dbReference type="Pfam" id="PF13410">
    <property type="entry name" value="GST_C_2"/>
    <property type="match status" value="1"/>
</dbReference>
<dbReference type="InterPro" id="IPR005955">
    <property type="entry name" value="GST_Zeta"/>
</dbReference>
<dbReference type="SFLD" id="SFLDS00019">
    <property type="entry name" value="Glutathione_Transferase_(cytos"/>
    <property type="match status" value="1"/>
</dbReference>
<dbReference type="InterPro" id="IPR034330">
    <property type="entry name" value="GST_Zeta_C"/>
</dbReference>
<dbReference type="PANTHER" id="PTHR42673:SF4">
    <property type="entry name" value="MALEYLACETOACETATE ISOMERASE"/>
    <property type="match status" value="1"/>
</dbReference>
<comment type="caution">
    <text evidence="4">The sequence shown here is derived from an EMBL/GenBank/DDBJ whole genome shotgun (WGS) entry which is preliminary data.</text>
</comment>
<dbReference type="RefSeq" id="WP_086742167.1">
    <property type="nucleotide sequence ID" value="NZ_MWPV01000001.1"/>
</dbReference>
<dbReference type="SFLD" id="SFLDG00358">
    <property type="entry name" value="Main_(cytGST)"/>
    <property type="match status" value="1"/>
</dbReference>
<feature type="domain" description="GST N-terminal" evidence="2">
    <location>
        <begin position="1"/>
        <end position="80"/>
    </location>
</feature>
<dbReference type="Gene3D" id="3.40.30.10">
    <property type="entry name" value="Glutaredoxin"/>
    <property type="match status" value="1"/>
</dbReference>
<dbReference type="PANTHER" id="PTHR42673">
    <property type="entry name" value="MALEYLACETOACETATE ISOMERASE"/>
    <property type="match status" value="1"/>
</dbReference>
<evidence type="ECO:0000259" key="2">
    <source>
        <dbReference type="PROSITE" id="PS50404"/>
    </source>
</evidence>
<dbReference type="GO" id="GO:0004364">
    <property type="term" value="F:glutathione transferase activity"/>
    <property type="evidence" value="ECO:0007669"/>
    <property type="project" value="TreeGrafter"/>
</dbReference>
<dbReference type="GO" id="GO:0005737">
    <property type="term" value="C:cytoplasm"/>
    <property type="evidence" value="ECO:0007669"/>
    <property type="project" value="InterPro"/>
</dbReference>
<evidence type="ECO:0000313" key="5">
    <source>
        <dbReference type="Proteomes" id="UP000194841"/>
    </source>
</evidence>
<keyword evidence="4" id="KW-0413">Isomerase</keyword>
<dbReference type="InterPro" id="IPR036282">
    <property type="entry name" value="Glutathione-S-Trfase_C_sf"/>
</dbReference>
<dbReference type="OrthoDB" id="509852at2"/>
<protein>
    <submittedName>
        <fullName evidence="4">Maleylacetoacetate isomerase</fullName>
    </submittedName>
</protein>
<dbReference type="SUPFAM" id="SSF47616">
    <property type="entry name" value="GST C-terminal domain-like"/>
    <property type="match status" value="1"/>
</dbReference>
<dbReference type="CDD" id="cd03191">
    <property type="entry name" value="GST_C_Zeta"/>
    <property type="match status" value="1"/>
</dbReference>
<dbReference type="InterPro" id="IPR036249">
    <property type="entry name" value="Thioredoxin-like_sf"/>
</dbReference>
<dbReference type="Gene3D" id="1.20.1050.10">
    <property type="match status" value="1"/>
</dbReference>
<dbReference type="EMBL" id="MWPV01000001">
    <property type="protein sequence ID" value="OUL58789.1"/>
    <property type="molecule type" value="Genomic_DNA"/>
</dbReference>
<dbReference type="InterPro" id="IPR004045">
    <property type="entry name" value="Glutathione_S-Trfase_N"/>
</dbReference>
<dbReference type="InterPro" id="IPR034333">
    <property type="entry name" value="GST_Zeta_N"/>
</dbReference>
<dbReference type="InterPro" id="IPR010987">
    <property type="entry name" value="Glutathione-S-Trfase_C-like"/>
</dbReference>
<dbReference type="PROSITE" id="PS50404">
    <property type="entry name" value="GST_NTER"/>
    <property type="match status" value="1"/>
</dbReference>
<proteinExistence type="inferred from homology"/>
<evidence type="ECO:0000313" key="4">
    <source>
        <dbReference type="EMBL" id="OUL58789.1"/>
    </source>
</evidence>
<sequence length="209" mass="23557">MKLYSYFRSSAAYRVRIALNLKQIDHELIPVNLLKSEQQGDEYVSKNPQGLLPALETEQGVLAQSLAILEWLEETQPNTPALLPADPWQKAQVRNVCYAIACDIHPIDNLRVLKYLSSELGADDDTKNTWYRHWIEIGFAKIESQLGNGPFCFGDKPTLADLCLVPQVFNAHRFKVDMSQFPKIAAIYQHCNTIPAFIDAAPENQIDAA</sequence>
<accession>A0A244CU75</accession>
<reference evidence="4 5" key="1">
    <citation type="submission" date="2017-02" db="EMBL/GenBank/DDBJ databases">
        <title>Pseudoalteromonas ulvae TC14 Genome.</title>
        <authorList>
            <person name="Molmeret M."/>
        </authorList>
    </citation>
    <scope>NUCLEOTIDE SEQUENCE [LARGE SCALE GENOMIC DNA]</scope>
    <source>
        <strain evidence="4">TC14</strain>
    </source>
</reference>
<dbReference type="InterPro" id="IPR040079">
    <property type="entry name" value="Glutathione_S-Trfase"/>
</dbReference>
<evidence type="ECO:0000259" key="3">
    <source>
        <dbReference type="PROSITE" id="PS50405"/>
    </source>
</evidence>
<organism evidence="4 5">
    <name type="scientific">Pseudoalteromonas ulvae</name>
    <dbReference type="NCBI Taxonomy" id="107327"/>
    <lineage>
        <taxon>Bacteria</taxon>
        <taxon>Pseudomonadati</taxon>
        <taxon>Pseudomonadota</taxon>
        <taxon>Gammaproteobacteria</taxon>
        <taxon>Alteromonadales</taxon>
        <taxon>Pseudoalteromonadaceae</taxon>
        <taxon>Pseudoalteromonas</taxon>
    </lineage>
</organism>
<feature type="domain" description="GST C-terminal" evidence="3">
    <location>
        <begin position="86"/>
        <end position="209"/>
    </location>
</feature>
<dbReference type="NCBIfam" id="TIGR01262">
    <property type="entry name" value="maiA"/>
    <property type="match status" value="1"/>
</dbReference>
<gene>
    <name evidence="4" type="ORF">B1199_00435</name>
</gene>
<dbReference type="SUPFAM" id="SSF52833">
    <property type="entry name" value="Thioredoxin-like"/>
    <property type="match status" value="1"/>
</dbReference>
<dbReference type="Pfam" id="PF13409">
    <property type="entry name" value="GST_N_2"/>
    <property type="match status" value="1"/>
</dbReference>
<dbReference type="Proteomes" id="UP000194841">
    <property type="component" value="Unassembled WGS sequence"/>
</dbReference>
<comment type="similarity">
    <text evidence="1">Belongs to the GST superfamily. Zeta family.</text>
</comment>
<dbReference type="CDD" id="cd03042">
    <property type="entry name" value="GST_N_Zeta"/>
    <property type="match status" value="1"/>
</dbReference>
<dbReference type="GO" id="GO:0016034">
    <property type="term" value="F:maleylacetoacetate isomerase activity"/>
    <property type="evidence" value="ECO:0007669"/>
    <property type="project" value="TreeGrafter"/>
</dbReference>
<dbReference type="PROSITE" id="PS50405">
    <property type="entry name" value="GST_CTER"/>
    <property type="match status" value="1"/>
</dbReference>
<dbReference type="FunFam" id="1.20.1050.10:FF:000017">
    <property type="entry name" value="Maleylacetoacetate isomerase"/>
    <property type="match status" value="1"/>
</dbReference>
<dbReference type="GO" id="GO:0006749">
    <property type="term" value="P:glutathione metabolic process"/>
    <property type="evidence" value="ECO:0007669"/>
    <property type="project" value="TreeGrafter"/>
</dbReference>
<keyword evidence="5" id="KW-1185">Reference proteome</keyword>
<name>A0A244CU75_PSEDV</name>
<dbReference type="AlphaFoldDB" id="A0A244CU75"/>
<dbReference type="GO" id="GO:0006559">
    <property type="term" value="P:L-phenylalanine catabolic process"/>
    <property type="evidence" value="ECO:0007669"/>
    <property type="project" value="TreeGrafter"/>
</dbReference>
<evidence type="ECO:0000256" key="1">
    <source>
        <dbReference type="ARBA" id="ARBA00010007"/>
    </source>
</evidence>